<feature type="compositionally biased region" description="Basic residues" evidence="1">
    <location>
        <begin position="248"/>
        <end position="275"/>
    </location>
</feature>
<evidence type="ECO:0000256" key="1">
    <source>
        <dbReference type="SAM" id="MobiDB-lite"/>
    </source>
</evidence>
<evidence type="ECO:0008006" key="6">
    <source>
        <dbReference type="Google" id="ProtNLM"/>
    </source>
</evidence>
<feature type="compositionally biased region" description="Low complexity" evidence="1">
    <location>
        <begin position="228"/>
        <end position="247"/>
    </location>
</feature>
<evidence type="ECO:0000313" key="5">
    <source>
        <dbReference type="Proteomes" id="UP001146793"/>
    </source>
</evidence>
<dbReference type="AlphaFoldDB" id="A0AAV7YP29"/>
<evidence type="ECO:0000256" key="2">
    <source>
        <dbReference type="SAM" id="Phobius"/>
    </source>
</evidence>
<feature type="chain" id="PRO_5043911104" description="ER membrane protein complex subunit 10" evidence="3">
    <location>
        <begin position="19"/>
        <end position="275"/>
    </location>
</feature>
<proteinExistence type="predicted"/>
<feature type="signal peptide" evidence="3">
    <location>
        <begin position="1"/>
        <end position="18"/>
    </location>
</feature>
<keyword evidence="2" id="KW-0812">Transmembrane</keyword>
<feature type="region of interest" description="Disordered" evidence="1">
    <location>
        <begin position="228"/>
        <end position="275"/>
    </location>
</feature>
<organism evidence="4 5">
    <name type="scientific">Anaeramoeba flamelloides</name>
    <dbReference type="NCBI Taxonomy" id="1746091"/>
    <lineage>
        <taxon>Eukaryota</taxon>
        <taxon>Metamonada</taxon>
        <taxon>Anaeramoebidae</taxon>
        <taxon>Anaeramoeba</taxon>
    </lineage>
</organism>
<evidence type="ECO:0000313" key="4">
    <source>
        <dbReference type="EMBL" id="KAJ3429700.1"/>
    </source>
</evidence>
<reference evidence="4" key="1">
    <citation type="submission" date="2022-08" db="EMBL/GenBank/DDBJ databases">
        <title>Novel sulphate-reducing endosymbionts in the free-living metamonad Anaeramoeba.</title>
        <authorList>
            <person name="Jerlstrom-Hultqvist J."/>
            <person name="Cepicka I."/>
            <person name="Gallot-Lavallee L."/>
            <person name="Salas-Leiva D."/>
            <person name="Curtis B.A."/>
            <person name="Zahonova K."/>
            <person name="Pipaliya S."/>
            <person name="Dacks J."/>
            <person name="Roger A.J."/>
        </authorList>
    </citation>
    <scope>NUCLEOTIDE SEQUENCE</scope>
    <source>
        <strain evidence="4">Busselton2</strain>
    </source>
</reference>
<dbReference type="EMBL" id="JANTQA010000057">
    <property type="protein sequence ID" value="KAJ3429700.1"/>
    <property type="molecule type" value="Genomic_DNA"/>
</dbReference>
<evidence type="ECO:0000256" key="3">
    <source>
        <dbReference type="SAM" id="SignalP"/>
    </source>
</evidence>
<feature type="transmembrane region" description="Helical" evidence="2">
    <location>
        <begin position="201"/>
        <end position="220"/>
    </location>
</feature>
<gene>
    <name evidence="4" type="ORF">M0812_25058</name>
</gene>
<keyword evidence="2" id="KW-1133">Transmembrane helix</keyword>
<keyword evidence="3" id="KW-0732">Signal</keyword>
<dbReference type="Proteomes" id="UP001146793">
    <property type="component" value="Unassembled WGS sequence"/>
</dbReference>
<keyword evidence="2" id="KW-0472">Membrane</keyword>
<accession>A0AAV7YP29</accession>
<comment type="caution">
    <text evidence="4">The sequence shown here is derived from an EMBL/GenBank/DDBJ whole genome shotgun (WGS) entry which is preliminary data.</text>
</comment>
<protein>
    <recommendedName>
        <fullName evidence="6">ER membrane protein complex subunit 10</fullName>
    </recommendedName>
</protein>
<name>A0AAV7YP29_9EUKA</name>
<sequence length="275" mass="32170">MKLKLVITIVLVLNIVYCFSDFDAKNFFNGEWEIEIEQKEMLNRKLYSETIIKGRVSLRSANGIVTGEFYKLFDNIEKDFEIEIEPDSDNSNFEEEEEKQEQENILPTSYLQIKFDNTTSGTIFKRNKMSEKPKILLDFNFQKMSNSFISSSQLKPYHKHDPTQNVQLFVLSESCFLANVISNNEIRVIYANKPNKKAFQFVKHVPMALLFLLTLTSFVFSKRKGQQITEAQEQKQQQKKITSQPSKTTKKTRTAKTKTKTKTRTRKAKNKKKFK</sequence>